<protein>
    <recommendedName>
        <fullName evidence="7">Homeobox domain-containing protein</fullName>
    </recommendedName>
</protein>
<feature type="compositionally biased region" description="Low complexity" evidence="6">
    <location>
        <begin position="525"/>
        <end position="538"/>
    </location>
</feature>
<dbReference type="PROSITE" id="PS50071">
    <property type="entry name" value="HOMEOBOX_2"/>
    <property type="match status" value="1"/>
</dbReference>
<dbReference type="GO" id="GO:0003677">
    <property type="term" value="F:DNA binding"/>
    <property type="evidence" value="ECO:0007669"/>
    <property type="project" value="UniProtKB-UniRule"/>
</dbReference>
<evidence type="ECO:0000313" key="8">
    <source>
        <dbReference type="EMBL" id="KNZ53244.1"/>
    </source>
</evidence>
<keyword evidence="2 5" id="KW-0238">DNA-binding</keyword>
<dbReference type="Gene3D" id="1.10.10.60">
    <property type="entry name" value="Homeodomain-like"/>
    <property type="match status" value="1"/>
</dbReference>
<dbReference type="InterPro" id="IPR008422">
    <property type="entry name" value="KN_HD"/>
</dbReference>
<keyword evidence="4 5" id="KW-0539">Nucleus</keyword>
<feature type="region of interest" description="Disordered" evidence="6">
    <location>
        <begin position="344"/>
        <end position="374"/>
    </location>
</feature>
<dbReference type="SUPFAM" id="SSF46689">
    <property type="entry name" value="Homeodomain-like"/>
    <property type="match status" value="1"/>
</dbReference>
<gene>
    <name evidence="8" type="ORF">VP01_32g25</name>
</gene>
<dbReference type="GO" id="GO:0005634">
    <property type="term" value="C:nucleus"/>
    <property type="evidence" value="ECO:0007669"/>
    <property type="project" value="UniProtKB-SubCell"/>
</dbReference>
<dbReference type="SMART" id="SM00389">
    <property type="entry name" value="HOX"/>
    <property type="match status" value="1"/>
</dbReference>
<dbReference type="Proteomes" id="UP000037035">
    <property type="component" value="Unassembled WGS sequence"/>
</dbReference>
<dbReference type="InterPro" id="IPR001356">
    <property type="entry name" value="HD"/>
</dbReference>
<organism evidence="8 9">
    <name type="scientific">Puccinia sorghi</name>
    <dbReference type="NCBI Taxonomy" id="27349"/>
    <lineage>
        <taxon>Eukaryota</taxon>
        <taxon>Fungi</taxon>
        <taxon>Dikarya</taxon>
        <taxon>Basidiomycota</taxon>
        <taxon>Pucciniomycotina</taxon>
        <taxon>Pucciniomycetes</taxon>
        <taxon>Pucciniales</taxon>
        <taxon>Pucciniaceae</taxon>
        <taxon>Puccinia</taxon>
    </lineage>
</organism>
<feature type="DNA-binding region" description="Homeobox" evidence="5">
    <location>
        <begin position="143"/>
        <end position="176"/>
    </location>
</feature>
<feature type="region of interest" description="Disordered" evidence="6">
    <location>
        <begin position="524"/>
        <end position="561"/>
    </location>
</feature>
<name>A0A0L6UXL5_9BASI</name>
<evidence type="ECO:0000256" key="3">
    <source>
        <dbReference type="ARBA" id="ARBA00023155"/>
    </source>
</evidence>
<dbReference type="STRING" id="27349.A0A0L6UXL5"/>
<dbReference type="Pfam" id="PF05920">
    <property type="entry name" value="Homeobox_KN"/>
    <property type="match status" value="1"/>
</dbReference>
<dbReference type="InterPro" id="IPR009057">
    <property type="entry name" value="Homeodomain-like_sf"/>
</dbReference>
<evidence type="ECO:0000256" key="6">
    <source>
        <dbReference type="SAM" id="MobiDB-lite"/>
    </source>
</evidence>
<reference evidence="8 9" key="1">
    <citation type="submission" date="2015-08" db="EMBL/GenBank/DDBJ databases">
        <title>Next Generation Sequencing and Analysis of the Genome of Puccinia sorghi L Schw, the Causal Agent of Maize Common Rust.</title>
        <authorList>
            <person name="Rochi L."/>
            <person name="Burguener G."/>
            <person name="Darino M."/>
            <person name="Turjanski A."/>
            <person name="Kreff E."/>
            <person name="Dieguez M.J."/>
            <person name="Sacco F."/>
        </authorList>
    </citation>
    <scope>NUCLEOTIDE SEQUENCE [LARGE SCALE GENOMIC DNA]</scope>
    <source>
        <strain evidence="8 9">RO10H11247</strain>
    </source>
</reference>
<comment type="subcellular location">
    <subcellularLocation>
        <location evidence="5">Nucleus</location>
    </subcellularLocation>
</comment>
<feature type="domain" description="Homeobox" evidence="7">
    <location>
        <begin position="141"/>
        <end position="175"/>
    </location>
</feature>
<evidence type="ECO:0000256" key="2">
    <source>
        <dbReference type="ARBA" id="ARBA00023125"/>
    </source>
</evidence>
<proteinExistence type="inferred from homology"/>
<feature type="compositionally biased region" description="Polar residues" evidence="6">
    <location>
        <begin position="539"/>
        <end position="551"/>
    </location>
</feature>
<evidence type="ECO:0000313" key="9">
    <source>
        <dbReference type="Proteomes" id="UP000037035"/>
    </source>
</evidence>
<dbReference type="GO" id="GO:0006355">
    <property type="term" value="P:regulation of DNA-templated transcription"/>
    <property type="evidence" value="ECO:0007669"/>
    <property type="project" value="InterPro"/>
</dbReference>
<dbReference type="CDD" id="cd00086">
    <property type="entry name" value="homeodomain"/>
    <property type="match status" value="1"/>
</dbReference>
<keyword evidence="3 5" id="KW-0371">Homeobox</keyword>
<accession>A0A0L6UXL5</accession>
<keyword evidence="9" id="KW-1185">Reference proteome</keyword>
<feature type="compositionally biased region" description="Low complexity" evidence="6">
    <location>
        <begin position="277"/>
        <end position="305"/>
    </location>
</feature>
<dbReference type="VEuPathDB" id="FungiDB:VP01_32g25"/>
<evidence type="ECO:0000256" key="1">
    <source>
        <dbReference type="ARBA" id="ARBA00005800"/>
    </source>
</evidence>
<feature type="region of interest" description="Disordered" evidence="6">
    <location>
        <begin position="277"/>
        <end position="329"/>
    </location>
</feature>
<evidence type="ECO:0000256" key="4">
    <source>
        <dbReference type="ARBA" id="ARBA00023242"/>
    </source>
</evidence>
<dbReference type="EMBL" id="LAVV01008280">
    <property type="protein sequence ID" value="KNZ53244.1"/>
    <property type="molecule type" value="Genomic_DNA"/>
</dbReference>
<sequence length="561" mass="60269">MSSDHKLDRTGLSQLEHNLLIALRTNDVNFISKTHAQLSQFELQLEQDVSTNSLSQDEAKALFYLSQNVCIASSLAEQAHLASDRLCAQFTKFNLLAQPEPNPSFPPPQPSKQPVVRDDNSSSLSHTMLKKWSQTRIAYLFPSQMDLRQLASETSMAESQIAAWFRNARSRSGWSKLYALKGQVDKDQEKFQLLIEEYESLKRLKSPEEFKKIVAQQEAFQLLDKILRWFATKKESTPAPTAAVRPWIKDVLSSTLNSFKQGAAGVFDSTKQLLPSFSPRSSPASSSMASSSSGPSTAPSSVSSSRSERSDSLDASSSQSTASNSSSSPLISPFNLPSLAASFPPSASDNGSSDSLASSFPNSTPSSSSPSSIISPSSFPAASLFFSNPCKDRPADSQNASSSQQQAPSTCLLGPDLFPLNFSLSPPLFTQSTVNDRFADSLDTPSHSSGSSVLLSPILSPSNLPTAATTLSCSKSSEPDCWSSSLPPFLSPTSQPPELATPFAVSASLPLFVSALNKRPLTILSSSPSESVPDHSSVYSPFSDATQSMLSGQFDDAPEDE</sequence>
<feature type="compositionally biased region" description="Low complexity" evidence="6">
    <location>
        <begin position="313"/>
        <end position="329"/>
    </location>
</feature>
<dbReference type="OrthoDB" id="10056939at2759"/>
<evidence type="ECO:0000259" key="7">
    <source>
        <dbReference type="PROSITE" id="PS50071"/>
    </source>
</evidence>
<comment type="similarity">
    <text evidence="1">Belongs to the TALE/M-ATYP homeobox family.</text>
</comment>
<feature type="compositionally biased region" description="Pro residues" evidence="6">
    <location>
        <begin position="100"/>
        <end position="111"/>
    </location>
</feature>
<feature type="region of interest" description="Disordered" evidence="6">
    <location>
        <begin position="98"/>
        <end position="121"/>
    </location>
</feature>
<evidence type="ECO:0000256" key="5">
    <source>
        <dbReference type="PROSITE-ProRule" id="PRU00108"/>
    </source>
</evidence>
<dbReference type="AlphaFoldDB" id="A0A0L6UXL5"/>
<comment type="caution">
    <text evidence="8">The sequence shown here is derived from an EMBL/GenBank/DDBJ whole genome shotgun (WGS) entry which is preliminary data.</text>
</comment>